<dbReference type="PRINTS" id="PR00133">
    <property type="entry name" value="GLHYDRLASE3"/>
</dbReference>
<evidence type="ECO:0000256" key="19">
    <source>
        <dbReference type="ARBA" id="ARBA00078013"/>
    </source>
</evidence>
<dbReference type="Proteomes" id="UP001174694">
    <property type="component" value="Unassembled WGS sequence"/>
</dbReference>
<dbReference type="InterPro" id="IPR002772">
    <property type="entry name" value="Glyco_hydro_3_C"/>
</dbReference>
<dbReference type="InterPro" id="IPR001764">
    <property type="entry name" value="Glyco_hydro_3_N"/>
</dbReference>
<comment type="similarity">
    <text evidence="4">Belongs to the glycosyl hydrolase 3 family.</text>
</comment>
<evidence type="ECO:0000256" key="21">
    <source>
        <dbReference type="ARBA" id="ARBA00083611"/>
    </source>
</evidence>
<keyword evidence="12" id="KW-0624">Polysaccharide degradation</keyword>
<dbReference type="PANTHER" id="PTHR42715:SF12">
    <property type="entry name" value="BETA-GLUCOSIDASE G-RELATED"/>
    <property type="match status" value="1"/>
</dbReference>
<dbReference type="Pfam" id="PF00933">
    <property type="entry name" value="Glyco_hydro_3"/>
    <property type="match status" value="1"/>
</dbReference>
<evidence type="ECO:0000256" key="18">
    <source>
        <dbReference type="ARBA" id="ARBA00070030"/>
    </source>
</evidence>
<dbReference type="Gene3D" id="3.40.50.1700">
    <property type="entry name" value="Glycoside hydrolase family 3 C-terminal domain"/>
    <property type="match status" value="1"/>
</dbReference>
<feature type="domain" description="Fibronectin type III-like" evidence="23">
    <location>
        <begin position="700"/>
        <end position="772"/>
    </location>
</feature>
<evidence type="ECO:0000256" key="2">
    <source>
        <dbReference type="ARBA" id="ARBA00004613"/>
    </source>
</evidence>
<dbReference type="GO" id="GO:0005576">
    <property type="term" value="C:extracellular region"/>
    <property type="evidence" value="ECO:0007669"/>
    <property type="project" value="UniProtKB-SubCell"/>
</dbReference>
<evidence type="ECO:0000256" key="12">
    <source>
        <dbReference type="ARBA" id="ARBA00023326"/>
    </source>
</evidence>
<dbReference type="AlphaFoldDB" id="A0AA38RGV6"/>
<keyword evidence="8 24" id="KW-0378">Hydrolase</keyword>
<evidence type="ECO:0000256" key="4">
    <source>
        <dbReference type="ARBA" id="ARBA00005336"/>
    </source>
</evidence>
<dbReference type="SUPFAM" id="SSF52279">
    <property type="entry name" value="Beta-D-glucan exohydrolase, C-terminal domain"/>
    <property type="match status" value="1"/>
</dbReference>
<comment type="pathway">
    <text evidence="3">Glycan metabolism; cellulose degradation.</text>
</comment>
<evidence type="ECO:0000256" key="11">
    <source>
        <dbReference type="ARBA" id="ARBA00023295"/>
    </source>
</evidence>
<evidence type="ECO:0000256" key="15">
    <source>
        <dbReference type="ARBA" id="ARBA00041276"/>
    </source>
</evidence>
<evidence type="ECO:0000256" key="5">
    <source>
        <dbReference type="ARBA" id="ARBA00012744"/>
    </source>
</evidence>
<sequence>MRTYLLMSYLAVGFSIALGSIPTTQSLCAWDKAHRKASQFVSQLNLTEKVSIVTGGYGDVAALACVGNVGAIERLGFSGLCFSDGPAGVNRHDLVSVFPSGITTAATWDRKLMYKRGVALGHEFRDKGVHVHLGPVSGPLGRHALGGRNWEGFGPDPYLAGVSIAESVTGIQSVGVQACSKHYVGNEQETQRSETTSPDGTSVLAISSNIDDRTLHELYIWPFANAVKAGTASIMCSYNRLNQTYACENPEILRTILRDELGFRGYIVSDWYATHSTAPSANSGLDIEMPGPVSPAYPSYFGDKLANATNGGKVSLDRLDEMARRVLTPYFLLGQDKDFPTIDPASAAAFITYQFGYGSNSPYANIPQVEARDVREQHASLIREIGVAGTVLLKNTNGTIPLLTTAKNIGIFGNDADYPADGSTWVTETTSLGPELGTIDIGGGSGSVRHTSIMTPIEAMQRRASSIGARVQYILDNDLLAAGILNSIYPVPDVCFVFLKAWAREGLDRAALDYQWNATLVVQNVAAVCPNTIVVAHGPGVALMPWADNENVTAILTAHYPGEETGNAIVDAIWGDAEPSGRLPYTIPRVGSEYGPAVVNATADADTDPNAWQADFAEGQFIDYRRFDAEGIEPLYEFGFGLGYTTFDLVGSLEVSVVSGLGSCADPSMGTSIGGLVDLWGTIANATVKVTNTGDRAGSAVPQLYVSFPLDSTPAGTPVKVLRGFDKVLMQPGETAEVQFRLARRDLSYWDVNAKEWVIPKGDFTFKVGFSSRNLKSEVVMKVLG</sequence>
<evidence type="ECO:0000313" key="25">
    <source>
        <dbReference type="Proteomes" id="UP001174694"/>
    </source>
</evidence>
<proteinExistence type="inferred from homology"/>
<evidence type="ECO:0000313" key="24">
    <source>
        <dbReference type="EMBL" id="KAJ9131611.1"/>
    </source>
</evidence>
<evidence type="ECO:0000256" key="14">
    <source>
        <dbReference type="ARBA" id="ARBA00039579"/>
    </source>
</evidence>
<evidence type="ECO:0000256" key="1">
    <source>
        <dbReference type="ARBA" id="ARBA00000448"/>
    </source>
</evidence>
<dbReference type="SMART" id="SM01217">
    <property type="entry name" value="Fn3_like"/>
    <property type="match status" value="1"/>
</dbReference>
<protein>
    <recommendedName>
        <fullName evidence="18">Beta-glucosidase cel3A</fullName>
        <ecNumber evidence="5">3.2.1.21</ecNumber>
    </recommendedName>
    <alternativeName>
        <fullName evidence="15">Beta-D-glucoside glucohydrolase G</fullName>
    </alternativeName>
    <alternativeName>
        <fullName evidence="19">Beta-D-glucoside glucohydrolase cel3A</fullName>
    </alternativeName>
    <alternativeName>
        <fullName evidence="16">Cellobiase G</fullName>
    </alternativeName>
    <alternativeName>
        <fullName evidence="21">Cellobiase cel3A</fullName>
    </alternativeName>
    <alternativeName>
        <fullName evidence="17">Gentiobiase G</fullName>
    </alternativeName>
    <alternativeName>
        <fullName evidence="20">Gentiobiase cel3A</fullName>
    </alternativeName>
    <alternativeName>
        <fullName evidence="14">Probable beta-glucosidase G</fullName>
    </alternativeName>
</protein>
<dbReference type="Gene3D" id="2.60.40.10">
    <property type="entry name" value="Immunoglobulins"/>
    <property type="match status" value="1"/>
</dbReference>
<dbReference type="InterPro" id="IPR026891">
    <property type="entry name" value="Fn3-like"/>
</dbReference>
<dbReference type="InterPro" id="IPR013783">
    <property type="entry name" value="Ig-like_fold"/>
</dbReference>
<dbReference type="GO" id="GO:0008422">
    <property type="term" value="F:beta-glucosidase activity"/>
    <property type="evidence" value="ECO:0007669"/>
    <property type="project" value="UniProtKB-EC"/>
</dbReference>
<comment type="subcellular location">
    <subcellularLocation>
        <location evidence="2">Secreted</location>
    </subcellularLocation>
</comment>
<evidence type="ECO:0000256" key="13">
    <source>
        <dbReference type="ARBA" id="ARBA00024983"/>
    </source>
</evidence>
<dbReference type="InterPro" id="IPR017853">
    <property type="entry name" value="GH"/>
</dbReference>
<gene>
    <name evidence="24" type="ORF">NKR23_g11674</name>
</gene>
<dbReference type="InterPro" id="IPR036881">
    <property type="entry name" value="Glyco_hydro_3_C_sf"/>
</dbReference>
<dbReference type="FunFam" id="3.20.20.300:FF:000002">
    <property type="entry name" value="Probable beta-glucosidase"/>
    <property type="match status" value="1"/>
</dbReference>
<keyword evidence="7 22" id="KW-0732">Signal</keyword>
<evidence type="ECO:0000256" key="3">
    <source>
        <dbReference type="ARBA" id="ARBA00004987"/>
    </source>
</evidence>
<evidence type="ECO:0000259" key="23">
    <source>
        <dbReference type="SMART" id="SM01217"/>
    </source>
</evidence>
<evidence type="ECO:0000256" key="6">
    <source>
        <dbReference type="ARBA" id="ARBA00022525"/>
    </source>
</evidence>
<evidence type="ECO:0000256" key="17">
    <source>
        <dbReference type="ARBA" id="ARBA00041808"/>
    </source>
</evidence>
<evidence type="ECO:0000256" key="20">
    <source>
        <dbReference type="ARBA" id="ARBA00083231"/>
    </source>
</evidence>
<dbReference type="Gene3D" id="3.20.20.300">
    <property type="entry name" value="Glycoside hydrolase, family 3, N-terminal domain"/>
    <property type="match status" value="1"/>
</dbReference>
<dbReference type="EMBL" id="JANBVO010000066">
    <property type="protein sequence ID" value="KAJ9131611.1"/>
    <property type="molecule type" value="Genomic_DNA"/>
</dbReference>
<dbReference type="SUPFAM" id="SSF51445">
    <property type="entry name" value="(Trans)glycosidases"/>
    <property type="match status" value="1"/>
</dbReference>
<evidence type="ECO:0000256" key="16">
    <source>
        <dbReference type="ARBA" id="ARBA00041601"/>
    </source>
</evidence>
<keyword evidence="9" id="KW-0325">Glycoprotein</keyword>
<comment type="catalytic activity">
    <reaction evidence="1">
        <text>Hydrolysis of terminal, non-reducing beta-D-glucosyl residues with release of beta-D-glucose.</text>
        <dbReference type="EC" id="3.2.1.21"/>
    </reaction>
</comment>
<keyword evidence="25" id="KW-1185">Reference proteome</keyword>
<evidence type="ECO:0000256" key="7">
    <source>
        <dbReference type="ARBA" id="ARBA00022729"/>
    </source>
</evidence>
<dbReference type="GO" id="GO:0009251">
    <property type="term" value="P:glucan catabolic process"/>
    <property type="evidence" value="ECO:0007669"/>
    <property type="project" value="TreeGrafter"/>
</dbReference>
<feature type="signal peptide" evidence="22">
    <location>
        <begin position="1"/>
        <end position="19"/>
    </location>
</feature>
<evidence type="ECO:0000256" key="22">
    <source>
        <dbReference type="SAM" id="SignalP"/>
    </source>
</evidence>
<comment type="caution">
    <text evidence="24">The sequence shown here is derived from an EMBL/GenBank/DDBJ whole genome shotgun (WGS) entry which is preliminary data.</text>
</comment>
<accession>A0AA38RGV6</accession>
<feature type="chain" id="PRO_5041221471" description="Beta-glucosidase cel3A" evidence="22">
    <location>
        <begin position="20"/>
        <end position="785"/>
    </location>
</feature>
<evidence type="ECO:0000256" key="9">
    <source>
        <dbReference type="ARBA" id="ARBA00023180"/>
    </source>
</evidence>
<keyword evidence="6" id="KW-0964">Secreted</keyword>
<dbReference type="InterPro" id="IPR036962">
    <property type="entry name" value="Glyco_hydro_3_N_sf"/>
</dbReference>
<evidence type="ECO:0000256" key="8">
    <source>
        <dbReference type="ARBA" id="ARBA00022801"/>
    </source>
</evidence>
<dbReference type="Pfam" id="PF01915">
    <property type="entry name" value="Glyco_hydro_3_C"/>
    <property type="match status" value="1"/>
</dbReference>
<keyword evidence="11" id="KW-0326">Glycosidase</keyword>
<keyword evidence="10" id="KW-0119">Carbohydrate metabolism</keyword>
<name>A0AA38RGV6_9PEZI</name>
<organism evidence="24 25">
    <name type="scientific">Pleurostoma richardsiae</name>
    <dbReference type="NCBI Taxonomy" id="41990"/>
    <lineage>
        <taxon>Eukaryota</taxon>
        <taxon>Fungi</taxon>
        <taxon>Dikarya</taxon>
        <taxon>Ascomycota</taxon>
        <taxon>Pezizomycotina</taxon>
        <taxon>Sordariomycetes</taxon>
        <taxon>Sordariomycetidae</taxon>
        <taxon>Calosphaeriales</taxon>
        <taxon>Pleurostomataceae</taxon>
        <taxon>Pleurostoma</taxon>
    </lineage>
</organism>
<reference evidence="24" key="1">
    <citation type="submission" date="2022-07" db="EMBL/GenBank/DDBJ databases">
        <title>Fungi with potential for degradation of polypropylene.</title>
        <authorList>
            <person name="Gostincar C."/>
        </authorList>
    </citation>
    <scope>NUCLEOTIDE SEQUENCE</scope>
    <source>
        <strain evidence="24">EXF-13308</strain>
    </source>
</reference>
<dbReference type="Pfam" id="PF14310">
    <property type="entry name" value="Fn3-like"/>
    <property type="match status" value="1"/>
</dbReference>
<dbReference type="EC" id="3.2.1.21" evidence="5"/>
<comment type="function">
    <text evidence="13">Beta-glucosidases are one of a number of cellulolytic enzymes involved in the degradation of cellulosic biomass. Catalyzes the last step releasing glucose from the inhibitory cellobiose.</text>
</comment>
<dbReference type="PANTHER" id="PTHR42715">
    <property type="entry name" value="BETA-GLUCOSIDASE"/>
    <property type="match status" value="1"/>
</dbReference>
<dbReference type="InterPro" id="IPR050288">
    <property type="entry name" value="Cellulose_deg_GH3"/>
</dbReference>
<evidence type="ECO:0000256" key="10">
    <source>
        <dbReference type="ARBA" id="ARBA00023277"/>
    </source>
</evidence>